<proteinExistence type="predicted"/>
<name>A0ABQ8N6Z8_PYRGI</name>
<organism evidence="1 2">
    <name type="scientific">Pyricularia grisea</name>
    <name type="common">Crabgrass-specific blast fungus</name>
    <name type="synonym">Magnaporthe grisea</name>
    <dbReference type="NCBI Taxonomy" id="148305"/>
    <lineage>
        <taxon>Eukaryota</taxon>
        <taxon>Fungi</taxon>
        <taxon>Dikarya</taxon>
        <taxon>Ascomycota</taxon>
        <taxon>Pezizomycotina</taxon>
        <taxon>Sordariomycetes</taxon>
        <taxon>Sordariomycetidae</taxon>
        <taxon>Magnaporthales</taxon>
        <taxon>Pyriculariaceae</taxon>
        <taxon>Pyricularia</taxon>
    </lineage>
</organism>
<dbReference type="EMBL" id="JABSND010000302">
    <property type="protein sequence ID" value="KAI6292315.1"/>
    <property type="molecule type" value="Genomic_DNA"/>
</dbReference>
<reference evidence="1" key="1">
    <citation type="submission" date="2021-01" db="EMBL/GenBank/DDBJ databases">
        <title>Deciphering the adaptive evolutionary patterns associated with biogeogrpahic diversity in the finger millet blast pathogen Magnaporthe oryzae in Eastern Africa.</title>
        <authorList>
            <person name="Onyema G."/>
            <person name="Shittu T.A."/>
            <person name="Dodsworth S."/>
            <person name="Devilliers S."/>
            <person name="Muthumeenakshi S."/>
            <person name="Sreenivasaprasad S."/>
        </authorList>
    </citation>
    <scope>NUCLEOTIDE SEQUENCE</scope>
    <source>
        <strain evidence="1">D15/s37</strain>
    </source>
</reference>
<protein>
    <submittedName>
        <fullName evidence="1">Uncharacterized protein</fullName>
    </submittedName>
</protein>
<accession>A0ABQ8N6Z8</accession>
<keyword evidence="2" id="KW-1185">Reference proteome</keyword>
<dbReference type="Proteomes" id="UP001059893">
    <property type="component" value="Unassembled WGS sequence"/>
</dbReference>
<evidence type="ECO:0000313" key="1">
    <source>
        <dbReference type="EMBL" id="KAI6292315.1"/>
    </source>
</evidence>
<evidence type="ECO:0000313" key="2">
    <source>
        <dbReference type="Proteomes" id="UP001059893"/>
    </source>
</evidence>
<sequence>MHAIHLDDAGVFSSWRFCSQVSAIQIDQPLSGIRVAMYRTAPLERIPLSCSGQVAITTASWGRSFRPWTPEEFCVPHGSLLAKENSFGASNNLYANVLNSPKLPEMEY</sequence>
<comment type="caution">
    <text evidence="1">The sequence shown here is derived from an EMBL/GenBank/DDBJ whole genome shotgun (WGS) entry which is preliminary data.</text>
</comment>
<gene>
    <name evidence="1" type="ORF">MCOR33_009967</name>
</gene>